<dbReference type="InterPro" id="IPR011162">
    <property type="entry name" value="MHC_I/II-like_Ag-recog"/>
</dbReference>
<organism evidence="3 4">
    <name type="scientific">Terrapene triunguis</name>
    <name type="common">Three-toed box turtle</name>
    <dbReference type="NCBI Taxonomy" id="2587831"/>
    <lineage>
        <taxon>Eukaryota</taxon>
        <taxon>Metazoa</taxon>
        <taxon>Chordata</taxon>
        <taxon>Craniata</taxon>
        <taxon>Vertebrata</taxon>
        <taxon>Euteleostomi</taxon>
        <taxon>Archelosauria</taxon>
        <taxon>Testudinata</taxon>
        <taxon>Testudines</taxon>
        <taxon>Cryptodira</taxon>
        <taxon>Durocryptodira</taxon>
        <taxon>Testudinoidea</taxon>
        <taxon>Emydidae</taxon>
        <taxon>Terrapene</taxon>
    </lineage>
</organism>
<feature type="domain" description="MHC class I-like antigen recognition-like" evidence="2">
    <location>
        <begin position="109"/>
        <end position="197"/>
    </location>
</feature>
<sequence length="223" mass="24449">MNLSPHLLYPPLVSSPLPTASPPVPPESLTLRLLQTIIFHNASSTDMELTALLGDLETHSLDCSTCEIRFLQPWPVRPRGERPHVPAPDPSDLQTVCPHPPALPLPDPFVTQVSTGCELLPNGTSRGFYDGGMNGEDFVSFDADAGKWVARRGDKLALHIQDILNYNWPAANKLQFLLKTTCVNKTKSFVHYGKESLARQGEAGHNSLLIEMQPPLGWGRGSL</sequence>
<reference evidence="3" key="2">
    <citation type="submission" date="2025-09" db="UniProtKB">
        <authorList>
            <consortium name="Ensembl"/>
        </authorList>
    </citation>
    <scope>IDENTIFICATION</scope>
</reference>
<dbReference type="Ensembl" id="ENSTMTT00000025453.1">
    <property type="protein sequence ID" value="ENSTMTP00000024589.1"/>
    <property type="gene ID" value="ENSTMTG00000017904.1"/>
</dbReference>
<dbReference type="GO" id="GO:0048006">
    <property type="term" value="P:antigen processing and presentation, endogenous lipid antigen via MHC class Ib"/>
    <property type="evidence" value="ECO:0007669"/>
    <property type="project" value="TreeGrafter"/>
</dbReference>
<dbReference type="GO" id="GO:0009897">
    <property type="term" value="C:external side of plasma membrane"/>
    <property type="evidence" value="ECO:0007669"/>
    <property type="project" value="TreeGrafter"/>
</dbReference>
<dbReference type="SUPFAM" id="SSF54452">
    <property type="entry name" value="MHC antigen-recognition domain"/>
    <property type="match status" value="1"/>
</dbReference>
<dbReference type="PANTHER" id="PTHR16675">
    <property type="entry name" value="MHC CLASS I-RELATED"/>
    <property type="match status" value="1"/>
</dbReference>
<dbReference type="GO" id="GO:0071723">
    <property type="term" value="F:lipopeptide binding"/>
    <property type="evidence" value="ECO:0007669"/>
    <property type="project" value="TreeGrafter"/>
</dbReference>
<dbReference type="GO" id="GO:0005615">
    <property type="term" value="C:extracellular space"/>
    <property type="evidence" value="ECO:0007669"/>
    <property type="project" value="TreeGrafter"/>
</dbReference>
<evidence type="ECO:0000256" key="1">
    <source>
        <dbReference type="ARBA" id="ARBA00023180"/>
    </source>
</evidence>
<keyword evidence="4" id="KW-1185">Reference proteome</keyword>
<dbReference type="PANTHER" id="PTHR16675:SF160">
    <property type="entry name" value="T-CELL SURFACE GLYCOPROTEIN CD1A"/>
    <property type="match status" value="1"/>
</dbReference>
<dbReference type="Gene3D" id="3.30.500.10">
    <property type="entry name" value="MHC class I-like antigen recognition-like"/>
    <property type="match status" value="2"/>
</dbReference>
<dbReference type="GO" id="GO:0048007">
    <property type="term" value="P:antigen processing and presentation, exogenous lipid antigen via MHC class Ib"/>
    <property type="evidence" value="ECO:0007669"/>
    <property type="project" value="TreeGrafter"/>
</dbReference>
<evidence type="ECO:0000313" key="4">
    <source>
        <dbReference type="Proteomes" id="UP000472274"/>
    </source>
</evidence>
<proteinExistence type="predicted"/>
<evidence type="ECO:0000259" key="2">
    <source>
        <dbReference type="Pfam" id="PF00129"/>
    </source>
</evidence>
<dbReference type="AlphaFoldDB" id="A0A674JZN0"/>
<dbReference type="GeneTree" id="ENSGT01030000235409"/>
<dbReference type="GO" id="GO:0006955">
    <property type="term" value="P:immune response"/>
    <property type="evidence" value="ECO:0007669"/>
    <property type="project" value="TreeGrafter"/>
</dbReference>
<dbReference type="InterPro" id="IPR050208">
    <property type="entry name" value="MHC_class-I_related"/>
</dbReference>
<dbReference type="GO" id="GO:0030884">
    <property type="term" value="F:exogenous lipid antigen binding"/>
    <property type="evidence" value="ECO:0007669"/>
    <property type="project" value="TreeGrafter"/>
</dbReference>
<dbReference type="GO" id="GO:0001916">
    <property type="term" value="P:positive regulation of T cell mediated cytotoxicity"/>
    <property type="evidence" value="ECO:0007669"/>
    <property type="project" value="TreeGrafter"/>
</dbReference>
<dbReference type="InterPro" id="IPR011161">
    <property type="entry name" value="MHC_I-like_Ag-recog"/>
</dbReference>
<evidence type="ECO:0000313" key="3">
    <source>
        <dbReference type="Ensembl" id="ENSTMTP00000024589.1"/>
    </source>
</evidence>
<protein>
    <recommendedName>
        <fullName evidence="2">MHC class I-like antigen recognition-like domain-containing protein</fullName>
    </recommendedName>
</protein>
<accession>A0A674JZN0</accession>
<dbReference type="InParanoid" id="A0A674JZN0"/>
<keyword evidence="1" id="KW-0325">Glycoprotein</keyword>
<dbReference type="GO" id="GO:0030883">
    <property type="term" value="F:endogenous lipid antigen binding"/>
    <property type="evidence" value="ECO:0007669"/>
    <property type="project" value="TreeGrafter"/>
</dbReference>
<name>A0A674JZN0_9SAUR</name>
<dbReference type="InterPro" id="IPR037055">
    <property type="entry name" value="MHC_I-like_Ag-recog_sf"/>
</dbReference>
<dbReference type="Proteomes" id="UP000472274">
    <property type="component" value="Unplaced"/>
</dbReference>
<dbReference type="Pfam" id="PF00129">
    <property type="entry name" value="MHC_I"/>
    <property type="match status" value="1"/>
</dbReference>
<reference evidence="3" key="1">
    <citation type="submission" date="2025-08" db="UniProtKB">
        <authorList>
            <consortium name="Ensembl"/>
        </authorList>
    </citation>
    <scope>IDENTIFICATION</scope>
</reference>